<feature type="non-terminal residue" evidence="1">
    <location>
        <position position="100"/>
    </location>
</feature>
<name>A0A0C9ZFL4_9AGAM</name>
<dbReference type="SUPFAM" id="SSF56672">
    <property type="entry name" value="DNA/RNA polymerases"/>
    <property type="match status" value="1"/>
</dbReference>
<protein>
    <recommendedName>
        <fullName evidence="3">Reverse transcriptase domain-containing protein</fullName>
    </recommendedName>
</protein>
<evidence type="ECO:0008006" key="3">
    <source>
        <dbReference type="Google" id="ProtNLM"/>
    </source>
</evidence>
<dbReference type="STRING" id="930992.A0A0C9ZFL4"/>
<gene>
    <name evidence="1" type="ORF">CY34DRAFT_63326</name>
</gene>
<accession>A0A0C9ZFL4</accession>
<keyword evidence="2" id="KW-1185">Reference proteome</keyword>
<evidence type="ECO:0000313" key="2">
    <source>
        <dbReference type="Proteomes" id="UP000054485"/>
    </source>
</evidence>
<dbReference type="InParanoid" id="A0A0C9ZFL4"/>
<organism evidence="1 2">
    <name type="scientific">Suillus luteus UH-Slu-Lm8-n1</name>
    <dbReference type="NCBI Taxonomy" id="930992"/>
    <lineage>
        <taxon>Eukaryota</taxon>
        <taxon>Fungi</taxon>
        <taxon>Dikarya</taxon>
        <taxon>Basidiomycota</taxon>
        <taxon>Agaricomycotina</taxon>
        <taxon>Agaricomycetes</taxon>
        <taxon>Agaricomycetidae</taxon>
        <taxon>Boletales</taxon>
        <taxon>Suillineae</taxon>
        <taxon>Suillaceae</taxon>
        <taxon>Suillus</taxon>
    </lineage>
</organism>
<dbReference type="OrthoDB" id="2790219at2759"/>
<dbReference type="HOGENOM" id="CLU_2518702_0_0_1"/>
<reference evidence="1 2" key="1">
    <citation type="submission" date="2014-04" db="EMBL/GenBank/DDBJ databases">
        <authorList>
            <consortium name="DOE Joint Genome Institute"/>
            <person name="Kuo A."/>
            <person name="Ruytinx J."/>
            <person name="Rineau F."/>
            <person name="Colpaert J."/>
            <person name="Kohler A."/>
            <person name="Nagy L.G."/>
            <person name="Floudas D."/>
            <person name="Copeland A."/>
            <person name="Barry K.W."/>
            <person name="Cichocki N."/>
            <person name="Veneault-Fourrey C."/>
            <person name="LaButti K."/>
            <person name="Lindquist E.A."/>
            <person name="Lipzen A."/>
            <person name="Lundell T."/>
            <person name="Morin E."/>
            <person name="Murat C."/>
            <person name="Sun H."/>
            <person name="Tunlid A."/>
            <person name="Henrissat B."/>
            <person name="Grigoriev I.V."/>
            <person name="Hibbett D.S."/>
            <person name="Martin F."/>
            <person name="Nordberg H.P."/>
            <person name="Cantor M.N."/>
            <person name="Hua S.X."/>
        </authorList>
    </citation>
    <scope>NUCLEOTIDE SEQUENCE [LARGE SCALE GENOMIC DNA]</scope>
    <source>
        <strain evidence="1 2">UH-Slu-Lm8-n1</strain>
    </source>
</reference>
<evidence type="ECO:0000313" key="1">
    <source>
        <dbReference type="EMBL" id="KIK36245.1"/>
    </source>
</evidence>
<reference evidence="2" key="2">
    <citation type="submission" date="2015-01" db="EMBL/GenBank/DDBJ databases">
        <title>Evolutionary Origins and Diversification of the Mycorrhizal Mutualists.</title>
        <authorList>
            <consortium name="DOE Joint Genome Institute"/>
            <consortium name="Mycorrhizal Genomics Consortium"/>
            <person name="Kohler A."/>
            <person name="Kuo A."/>
            <person name="Nagy L.G."/>
            <person name="Floudas D."/>
            <person name="Copeland A."/>
            <person name="Barry K.W."/>
            <person name="Cichocki N."/>
            <person name="Veneault-Fourrey C."/>
            <person name="LaButti K."/>
            <person name="Lindquist E.A."/>
            <person name="Lipzen A."/>
            <person name="Lundell T."/>
            <person name="Morin E."/>
            <person name="Murat C."/>
            <person name="Riley R."/>
            <person name="Ohm R."/>
            <person name="Sun H."/>
            <person name="Tunlid A."/>
            <person name="Henrissat B."/>
            <person name="Grigoriev I.V."/>
            <person name="Hibbett D.S."/>
            <person name="Martin F."/>
        </authorList>
    </citation>
    <scope>NUCLEOTIDE SEQUENCE [LARGE SCALE GENOMIC DNA]</scope>
    <source>
        <strain evidence="2">UH-Slu-Lm8-n1</strain>
    </source>
</reference>
<dbReference type="EMBL" id="KN835547">
    <property type="protein sequence ID" value="KIK36245.1"/>
    <property type="molecule type" value="Genomic_DNA"/>
</dbReference>
<sequence>MELFMDNGGCAANMFRDMMNKLITLFKRFRECCFSIAPGKTCLCISETEFAGGTVGKDGVKPDLTKLTAIVNQPRPEDAMNLVSFLRLTGFYRTLIKAYA</sequence>
<dbReference type="Proteomes" id="UP000054485">
    <property type="component" value="Unassembled WGS sequence"/>
</dbReference>
<dbReference type="InterPro" id="IPR043502">
    <property type="entry name" value="DNA/RNA_pol_sf"/>
</dbReference>
<proteinExistence type="predicted"/>
<dbReference type="AlphaFoldDB" id="A0A0C9ZFL4"/>